<dbReference type="Proteomes" id="UP000201190">
    <property type="component" value="Segment"/>
</dbReference>
<sequence>MRQRQNAKSIVNASALHFKYTIKKLRKRYNIMSFSVITKKYQDLPITAFLDHSWVLWVCADDVLQLLRLPASVLQTVPGRHKRCWNDFSRTFNNQSASLNSTAVAPTTTTTTASSSLASAAATPNFNNTVSSSNSALSCRFDNNRLFIDNYGLGNLCNRVNSSLSDYLATLFVAEVYREAAADEQNNCNGGGNNVLPPYFPTPDCRPPFPPPDCKPPPPHDILERISRQNDLILNGLGQMCINNTNQHLELSNLLTAIRLQNVTINGQLTQLLETLDSQLSTIVADVRVVLDRLDARFEALLVALESSLAKLQDVVRNELTGINSILNNLTSTVTNINCTLNNVLQAINALNLDALTGNVEEIQNNVREILSILTPTINNAIKDNINKNKTQ</sequence>
<evidence type="ECO:0000313" key="3">
    <source>
        <dbReference type="Proteomes" id="UP000201190"/>
    </source>
</evidence>
<dbReference type="Pfam" id="PF04513">
    <property type="entry name" value="Baculo_PEP_C"/>
    <property type="match status" value="1"/>
</dbReference>
<reference evidence="2 3" key="1">
    <citation type="journal article" date="2015" name="Genome Announc.">
        <title>Genome Sequence of an Alphabaculovirus Isolated from the Oak Looper, Lambdina fiscellaria, Contains a Putative 2-Kilobase-Pair Transposable Element Encoding a Transposase and a FLYWCH Domain-Containing Protein.</title>
        <authorList>
            <person name="Rohrmann G.F."/>
            <person name="Erlandson M.A."/>
            <person name="Theilmann D.A."/>
        </authorList>
    </citation>
    <scope>NUCLEOTIDE SEQUENCE [LARGE SCALE GENOMIC DNA]</scope>
    <source>
        <strain evidence="2">GR15</strain>
    </source>
</reference>
<dbReference type="RefSeq" id="YP_009133241.1">
    <property type="nucleotide sequence ID" value="NC_026922.1"/>
</dbReference>
<proteinExistence type="predicted"/>
<accession>A0A0E3URP9</accession>
<dbReference type="KEGG" id="vg:24170862"/>
<organism evidence="2 3">
    <name type="scientific">Lambdina fiscellaria nucleopolyhedrovirus</name>
    <dbReference type="NCBI Taxonomy" id="1642929"/>
    <lineage>
        <taxon>Viruses</taxon>
        <taxon>Viruses incertae sedis</taxon>
        <taxon>Naldaviricetes</taxon>
        <taxon>Lefavirales</taxon>
        <taxon>Baculoviridae</taxon>
        <taxon>Alphabaculovirus</taxon>
        <taxon>Alphabaculovirus lafiscellariae</taxon>
    </lineage>
</organism>
<feature type="domain" description="Baculovirus polyhedron envelope protein PEP C-terminal" evidence="1">
    <location>
        <begin position="234"/>
        <end position="373"/>
    </location>
</feature>
<dbReference type="GO" id="GO:0019028">
    <property type="term" value="C:viral capsid"/>
    <property type="evidence" value="ECO:0007669"/>
    <property type="project" value="InterPro"/>
</dbReference>
<keyword evidence="3" id="KW-1185">Reference proteome</keyword>
<dbReference type="EMBL" id="KP752043">
    <property type="protein sequence ID" value="AKC91659.1"/>
    <property type="molecule type" value="Genomic_DNA"/>
</dbReference>
<evidence type="ECO:0000313" key="2">
    <source>
        <dbReference type="EMBL" id="AKC91659.1"/>
    </source>
</evidence>
<name>A0A0E3URP9_9ABAC</name>
<dbReference type="InterPro" id="IPR007601">
    <property type="entry name" value="Baculo_PEP_C"/>
</dbReference>
<evidence type="ECO:0000259" key="1">
    <source>
        <dbReference type="Pfam" id="PF04513"/>
    </source>
</evidence>
<dbReference type="GO" id="GO:0019031">
    <property type="term" value="C:viral envelope"/>
    <property type="evidence" value="ECO:0007669"/>
    <property type="project" value="InterPro"/>
</dbReference>
<dbReference type="GO" id="GO:0005198">
    <property type="term" value="F:structural molecule activity"/>
    <property type="evidence" value="ECO:0007669"/>
    <property type="project" value="InterPro"/>
</dbReference>
<dbReference type="GeneID" id="24170862"/>
<dbReference type="OrthoDB" id="9286at10239"/>
<protein>
    <submittedName>
        <fullName evidence="2">Calyx/pep</fullName>
    </submittedName>
</protein>